<protein>
    <submittedName>
        <fullName evidence="2">Uncharacterized protein</fullName>
    </submittedName>
</protein>
<keyword evidence="3" id="KW-1185">Reference proteome</keyword>
<evidence type="ECO:0000313" key="3">
    <source>
        <dbReference type="Proteomes" id="UP000619355"/>
    </source>
</evidence>
<gene>
    <name evidence="2" type="ORF">GCM10018980_50180</name>
</gene>
<accession>A0A919EZ94</accession>
<evidence type="ECO:0000313" key="2">
    <source>
        <dbReference type="EMBL" id="GHG61103.1"/>
    </source>
</evidence>
<sequence>MPPARWGVRAGARPTQNLSAASHKGANRDVPDPSPPFPCLFPARSGGRETPLHRPTSITQDASMSTTSETAQAAAAAPTGVAP</sequence>
<name>A0A919EZ94_9ACTN</name>
<feature type="compositionally biased region" description="Low complexity" evidence="1">
    <location>
        <begin position="62"/>
        <end position="83"/>
    </location>
</feature>
<comment type="caution">
    <text evidence="2">The sequence shown here is derived from an EMBL/GenBank/DDBJ whole genome shotgun (WGS) entry which is preliminary data.</text>
</comment>
<feature type="region of interest" description="Disordered" evidence="1">
    <location>
        <begin position="1"/>
        <end position="83"/>
    </location>
</feature>
<dbReference type="Proteomes" id="UP000619355">
    <property type="component" value="Unassembled WGS sequence"/>
</dbReference>
<proteinExistence type="predicted"/>
<evidence type="ECO:0000256" key="1">
    <source>
        <dbReference type="SAM" id="MobiDB-lite"/>
    </source>
</evidence>
<dbReference type="EMBL" id="BNBF01000016">
    <property type="protein sequence ID" value="GHG61103.1"/>
    <property type="molecule type" value="Genomic_DNA"/>
</dbReference>
<dbReference type="AlphaFoldDB" id="A0A919EZ94"/>
<reference evidence="3" key="1">
    <citation type="journal article" date="2019" name="Int. J. Syst. Evol. Microbiol.">
        <title>The Global Catalogue of Microorganisms (GCM) 10K type strain sequencing project: providing services to taxonomists for standard genome sequencing and annotation.</title>
        <authorList>
            <consortium name="The Broad Institute Genomics Platform"/>
            <consortium name="The Broad Institute Genome Sequencing Center for Infectious Disease"/>
            <person name="Wu L."/>
            <person name="Ma J."/>
        </authorList>
    </citation>
    <scope>NUCLEOTIDE SEQUENCE [LARGE SCALE GENOMIC DNA]</scope>
    <source>
        <strain evidence="3">JCM 4253</strain>
    </source>
</reference>
<organism evidence="2 3">
    <name type="scientific">Streptomyces capoamus</name>
    <dbReference type="NCBI Taxonomy" id="68183"/>
    <lineage>
        <taxon>Bacteria</taxon>
        <taxon>Bacillati</taxon>
        <taxon>Actinomycetota</taxon>
        <taxon>Actinomycetes</taxon>
        <taxon>Kitasatosporales</taxon>
        <taxon>Streptomycetaceae</taxon>
        <taxon>Streptomyces</taxon>
    </lineage>
</organism>